<accession>A0A8X6WT05</accession>
<protein>
    <submittedName>
        <fullName evidence="2">Uncharacterized protein</fullName>
    </submittedName>
</protein>
<keyword evidence="3" id="KW-1185">Reference proteome</keyword>
<keyword evidence="1" id="KW-0812">Transmembrane</keyword>
<organism evidence="2 3">
    <name type="scientific">Trichonephila inaurata madagascariensis</name>
    <dbReference type="NCBI Taxonomy" id="2747483"/>
    <lineage>
        <taxon>Eukaryota</taxon>
        <taxon>Metazoa</taxon>
        <taxon>Ecdysozoa</taxon>
        <taxon>Arthropoda</taxon>
        <taxon>Chelicerata</taxon>
        <taxon>Arachnida</taxon>
        <taxon>Araneae</taxon>
        <taxon>Araneomorphae</taxon>
        <taxon>Entelegynae</taxon>
        <taxon>Araneoidea</taxon>
        <taxon>Nephilidae</taxon>
        <taxon>Trichonephila</taxon>
        <taxon>Trichonephila inaurata</taxon>
    </lineage>
</organism>
<dbReference type="EMBL" id="BMAV01001401">
    <property type="protein sequence ID" value="GFY39486.1"/>
    <property type="molecule type" value="Genomic_DNA"/>
</dbReference>
<keyword evidence="1" id="KW-0472">Membrane</keyword>
<reference evidence="2" key="1">
    <citation type="submission" date="2020-08" db="EMBL/GenBank/DDBJ databases">
        <title>Multicomponent nature underlies the extraordinary mechanical properties of spider dragline silk.</title>
        <authorList>
            <person name="Kono N."/>
            <person name="Nakamura H."/>
            <person name="Mori M."/>
            <person name="Yoshida Y."/>
            <person name="Ohtoshi R."/>
            <person name="Malay A.D."/>
            <person name="Moran D.A.P."/>
            <person name="Tomita M."/>
            <person name="Numata K."/>
            <person name="Arakawa K."/>
        </authorList>
    </citation>
    <scope>NUCLEOTIDE SEQUENCE</scope>
</reference>
<sequence>MLLLNIAAIFISGMAGVLRNISIIQFSVMRKTTMILQKTILSLMALPTVLRTCYQCLAGVRNLTFSGILKNIEQLMYYLTIQASAEKERREIEVQEEYKFILRILIRLRIACEKIAKQHPYMDSLLSSMCCDLWNMFFVFPSFLKAKIMLEFATSLSNIVYSSAWTVYILIRKFENQ</sequence>
<evidence type="ECO:0000256" key="1">
    <source>
        <dbReference type="SAM" id="Phobius"/>
    </source>
</evidence>
<name>A0A8X6WT05_9ARAC</name>
<evidence type="ECO:0000313" key="2">
    <source>
        <dbReference type="EMBL" id="GFY39486.1"/>
    </source>
</evidence>
<proteinExistence type="predicted"/>
<dbReference type="OrthoDB" id="10456037at2759"/>
<evidence type="ECO:0000313" key="3">
    <source>
        <dbReference type="Proteomes" id="UP000886998"/>
    </source>
</evidence>
<dbReference type="Proteomes" id="UP000886998">
    <property type="component" value="Unassembled WGS sequence"/>
</dbReference>
<comment type="caution">
    <text evidence="2">The sequence shown here is derived from an EMBL/GenBank/DDBJ whole genome shotgun (WGS) entry which is preliminary data.</text>
</comment>
<keyword evidence="1" id="KW-1133">Transmembrane helix</keyword>
<gene>
    <name evidence="2" type="ORF">TNIN_335511</name>
</gene>
<dbReference type="AlphaFoldDB" id="A0A8X6WT05"/>
<feature type="transmembrane region" description="Helical" evidence="1">
    <location>
        <begin position="6"/>
        <end position="28"/>
    </location>
</feature>